<dbReference type="InterPro" id="IPR024491">
    <property type="entry name" value="Se_SelK/SelG"/>
</dbReference>
<accession>A0ABR3V5M2</accession>
<dbReference type="Pfam" id="PF00789">
    <property type="entry name" value="UBX"/>
    <property type="match status" value="1"/>
</dbReference>
<dbReference type="InterPro" id="IPR036249">
    <property type="entry name" value="Thioredoxin-like_sf"/>
</dbReference>
<dbReference type="CDD" id="cd01767">
    <property type="entry name" value="UBX"/>
    <property type="match status" value="1"/>
</dbReference>
<keyword evidence="2" id="KW-0834">Unfolded protein response</keyword>
<feature type="region of interest" description="Disordered" evidence="6">
    <location>
        <begin position="447"/>
        <end position="511"/>
    </location>
</feature>
<feature type="compositionally biased region" description="Low complexity" evidence="6">
    <location>
        <begin position="447"/>
        <end position="468"/>
    </location>
</feature>
<dbReference type="Gene3D" id="3.40.30.10">
    <property type="entry name" value="Glutaredoxin"/>
    <property type="match status" value="1"/>
</dbReference>
<evidence type="ECO:0000313" key="10">
    <source>
        <dbReference type="Proteomes" id="UP001583172"/>
    </source>
</evidence>
<gene>
    <name evidence="9" type="ORF">VTJ49DRAFT_4316</name>
</gene>
<keyword evidence="7" id="KW-0812">Transmembrane</keyword>
<organism evidence="9 10">
    <name type="scientific">Humicola insolens</name>
    <name type="common">Soft-rot fungus</name>
    <dbReference type="NCBI Taxonomy" id="85995"/>
    <lineage>
        <taxon>Eukaryota</taxon>
        <taxon>Fungi</taxon>
        <taxon>Dikarya</taxon>
        <taxon>Ascomycota</taxon>
        <taxon>Pezizomycotina</taxon>
        <taxon>Sordariomycetes</taxon>
        <taxon>Sordariomycetidae</taxon>
        <taxon>Sordariales</taxon>
        <taxon>Chaetomiaceae</taxon>
        <taxon>Mycothermus</taxon>
    </lineage>
</organism>
<name>A0ABR3V5M2_HUMIN</name>
<evidence type="ECO:0000256" key="4">
    <source>
        <dbReference type="ARBA" id="ARBA00041575"/>
    </source>
</evidence>
<comment type="subunit">
    <text evidence="3">Directly interacts with VCP. Interacts with UBQLN1. Forms a complex with VCP and UBQLN1.</text>
</comment>
<dbReference type="SUPFAM" id="SSF52833">
    <property type="entry name" value="Thioredoxin-like"/>
    <property type="match status" value="1"/>
</dbReference>
<feature type="compositionally biased region" description="Basic and acidic residues" evidence="6">
    <location>
        <begin position="274"/>
        <end position="283"/>
    </location>
</feature>
<feature type="compositionally biased region" description="Basic and acidic residues" evidence="6">
    <location>
        <begin position="189"/>
        <end position="217"/>
    </location>
</feature>
<evidence type="ECO:0000259" key="8">
    <source>
        <dbReference type="PROSITE" id="PS50033"/>
    </source>
</evidence>
<dbReference type="SMART" id="SM00166">
    <property type="entry name" value="UBX"/>
    <property type="match status" value="1"/>
</dbReference>
<comment type="subcellular location">
    <subcellularLocation>
        <location evidence="1">Endoplasmic reticulum membrane</location>
        <topology evidence="1">Peripheral membrane protein</topology>
    </subcellularLocation>
</comment>
<sequence>MAFFQGTLQEGISSALQQAKSVVCFVTDNEDESKQWENEYFAEEEIRSLLQTQAVSLRLEAGSQEEGFLAQLYPIPKKPTVVVIKNGQLREYIAAPVPKDDFIRRMKTVLDAAQPTTNEPASAPAASEPTPAATTTATTQAAPASASPASTNPPSHEPESSTTSPPRNPNPPGSTDTRVQSILAERAARLAEKKKQEEEEAKRQRAEKAKAKAEAEAKGQPLDEQSKHAAALRKRQQEARQERERILKAIEDDKAARRAKREQEAAARRASTSGEHDEEKKPTPESAPFAPASQVFPPLHTTNSNPRCAIQVRLFDGSTIRERFSSNETLADVRKWVDETRKDDAEKKTPYTFKVLLTPLPSRTIDVTEESKTLRELGLAPSATLILLRVPKHAVAAYSAGTAGAVVAGGGSILQRVIALVSAVFTGFFGSIVAFFSTLFSTSGPPAAAAEGTSAAGQTTQSQAPAEGGARRRGGGSGRVAGLGDIDRRRDEQQYYNGNSTNFESRPDDGE</sequence>
<feature type="domain" description="UBX" evidence="8">
    <location>
        <begin position="303"/>
        <end position="387"/>
    </location>
</feature>
<dbReference type="InterPro" id="IPR001012">
    <property type="entry name" value="UBX_dom"/>
</dbReference>
<dbReference type="Proteomes" id="UP001583172">
    <property type="component" value="Unassembled WGS sequence"/>
</dbReference>
<feature type="compositionally biased region" description="Polar residues" evidence="6">
    <location>
        <begin position="494"/>
        <end position="504"/>
    </location>
</feature>
<dbReference type="InterPro" id="IPR029071">
    <property type="entry name" value="Ubiquitin-like_domsf"/>
</dbReference>
<proteinExistence type="predicted"/>
<dbReference type="Gene3D" id="3.10.20.90">
    <property type="entry name" value="Phosphatidylinositol 3-kinase Catalytic Subunit, Chain A, domain 1"/>
    <property type="match status" value="1"/>
</dbReference>
<dbReference type="PANTHER" id="PTHR46424:SF1">
    <property type="entry name" value="UBX DOMAIN-CONTAINING PROTEIN 4"/>
    <property type="match status" value="1"/>
</dbReference>
<comment type="caution">
    <text evidence="9">The sequence shown here is derived from an EMBL/GenBank/DDBJ whole genome shotgun (WGS) entry which is preliminary data.</text>
</comment>
<feature type="compositionally biased region" description="Basic and acidic residues" evidence="6">
    <location>
        <begin position="235"/>
        <end position="267"/>
    </location>
</feature>
<keyword evidence="7" id="KW-0472">Membrane</keyword>
<dbReference type="PANTHER" id="PTHR46424">
    <property type="entry name" value="UBX DOMAIN-CONTAINING PROTEIN 4"/>
    <property type="match status" value="1"/>
</dbReference>
<feature type="compositionally biased region" description="Low complexity" evidence="6">
    <location>
        <begin position="115"/>
        <end position="165"/>
    </location>
</feature>
<evidence type="ECO:0000313" key="9">
    <source>
        <dbReference type="EMBL" id="KAL1837064.1"/>
    </source>
</evidence>
<feature type="region of interest" description="Disordered" evidence="6">
    <location>
        <begin position="115"/>
        <end position="177"/>
    </location>
</feature>
<dbReference type="PROSITE" id="PS50033">
    <property type="entry name" value="UBX"/>
    <property type="match status" value="1"/>
</dbReference>
<dbReference type="Pfam" id="PF23187">
    <property type="entry name" value="UBX7_N"/>
    <property type="match status" value="1"/>
</dbReference>
<comment type="function">
    <text evidence="5">Involved in endoplasmic reticulum-associated protein degradation (ERAD). Acts as a platform to recruit both UBQLN1 and VCP to the ER during ERAD.</text>
</comment>
<feature type="transmembrane region" description="Helical" evidence="7">
    <location>
        <begin position="417"/>
        <end position="436"/>
    </location>
</feature>
<evidence type="ECO:0000256" key="1">
    <source>
        <dbReference type="ARBA" id="ARBA00004406"/>
    </source>
</evidence>
<evidence type="ECO:0000256" key="2">
    <source>
        <dbReference type="ARBA" id="ARBA00023230"/>
    </source>
</evidence>
<feature type="region of interest" description="Disordered" evidence="6">
    <location>
        <begin position="189"/>
        <end position="303"/>
    </location>
</feature>
<evidence type="ECO:0000256" key="7">
    <source>
        <dbReference type="SAM" id="Phobius"/>
    </source>
</evidence>
<keyword evidence="10" id="KW-1185">Reference proteome</keyword>
<protein>
    <recommendedName>
        <fullName evidence="4">UBX domain-containing protein 2</fullName>
    </recommendedName>
</protein>
<dbReference type="SUPFAM" id="SSF54236">
    <property type="entry name" value="Ubiquitin-like"/>
    <property type="match status" value="1"/>
</dbReference>
<dbReference type="Pfam" id="PF10961">
    <property type="entry name" value="SelK_SelG"/>
    <property type="match status" value="1"/>
</dbReference>
<keyword evidence="7" id="KW-1133">Transmembrane helix</keyword>
<evidence type="ECO:0000256" key="6">
    <source>
        <dbReference type="SAM" id="MobiDB-lite"/>
    </source>
</evidence>
<evidence type="ECO:0000256" key="5">
    <source>
        <dbReference type="ARBA" id="ARBA00046062"/>
    </source>
</evidence>
<evidence type="ECO:0000256" key="3">
    <source>
        <dbReference type="ARBA" id="ARBA00038812"/>
    </source>
</evidence>
<dbReference type="EMBL" id="JAZGSY010000333">
    <property type="protein sequence ID" value="KAL1837064.1"/>
    <property type="molecule type" value="Genomic_DNA"/>
</dbReference>
<reference evidence="9 10" key="1">
    <citation type="journal article" date="2024" name="Commun. Biol.">
        <title>Comparative genomic analysis of thermophilic fungi reveals convergent evolutionary adaptations and gene losses.</title>
        <authorList>
            <person name="Steindorff A.S."/>
            <person name="Aguilar-Pontes M.V."/>
            <person name="Robinson A.J."/>
            <person name="Andreopoulos B."/>
            <person name="LaButti K."/>
            <person name="Kuo A."/>
            <person name="Mondo S."/>
            <person name="Riley R."/>
            <person name="Otillar R."/>
            <person name="Haridas S."/>
            <person name="Lipzen A."/>
            <person name="Grimwood J."/>
            <person name="Schmutz J."/>
            <person name="Clum A."/>
            <person name="Reid I.D."/>
            <person name="Moisan M.C."/>
            <person name="Butler G."/>
            <person name="Nguyen T.T.M."/>
            <person name="Dewar K."/>
            <person name="Conant G."/>
            <person name="Drula E."/>
            <person name="Henrissat B."/>
            <person name="Hansel C."/>
            <person name="Singer S."/>
            <person name="Hutchinson M.I."/>
            <person name="de Vries R.P."/>
            <person name="Natvig D.O."/>
            <person name="Powell A.J."/>
            <person name="Tsang A."/>
            <person name="Grigoriev I.V."/>
        </authorList>
    </citation>
    <scope>NUCLEOTIDE SEQUENCE [LARGE SCALE GENOMIC DNA]</scope>
    <source>
        <strain evidence="9 10">CBS 620.91</strain>
    </source>
</reference>